<evidence type="ECO:0008006" key="10">
    <source>
        <dbReference type="Google" id="ProtNLM"/>
    </source>
</evidence>
<evidence type="ECO:0000256" key="4">
    <source>
        <dbReference type="ARBA" id="ARBA00022729"/>
    </source>
</evidence>
<dbReference type="AlphaFoldDB" id="A0A9Q0G863"/>
<evidence type="ECO:0000256" key="5">
    <source>
        <dbReference type="ARBA" id="ARBA00022737"/>
    </source>
</evidence>
<dbReference type="OrthoDB" id="851890at2759"/>
<dbReference type="SUPFAM" id="SSF52058">
    <property type="entry name" value="L domain-like"/>
    <property type="match status" value="1"/>
</dbReference>
<protein>
    <recommendedName>
        <fullName evidence="10">Leucine-rich repeat-containing N-terminal plant-type domain-containing protein</fullName>
    </recommendedName>
</protein>
<dbReference type="InterPro" id="IPR032675">
    <property type="entry name" value="LRR_dom_sf"/>
</dbReference>
<gene>
    <name evidence="8" type="ORF">Tsubulata_045505</name>
</gene>
<evidence type="ECO:0000256" key="7">
    <source>
        <dbReference type="ARBA" id="ARBA00023180"/>
    </source>
</evidence>
<reference evidence="8" key="1">
    <citation type="submission" date="2022-02" db="EMBL/GenBank/DDBJ databases">
        <authorList>
            <person name="Henning P.M."/>
            <person name="McCubbin A.G."/>
            <person name="Shore J.S."/>
        </authorList>
    </citation>
    <scope>NUCLEOTIDE SEQUENCE</scope>
    <source>
        <strain evidence="8">F60SS</strain>
        <tissue evidence="8">Leaves</tissue>
    </source>
</reference>
<proteinExistence type="inferred from homology"/>
<name>A0A9Q0G863_9ROSI</name>
<comment type="similarity">
    <text evidence="2">Belongs to the RLP family.</text>
</comment>
<dbReference type="InterPro" id="IPR001611">
    <property type="entry name" value="Leu-rich_rpt"/>
</dbReference>
<keyword evidence="7" id="KW-0325">Glycoprotein</keyword>
<dbReference type="EMBL" id="JAKUCV010001803">
    <property type="protein sequence ID" value="KAJ4845007.1"/>
    <property type="molecule type" value="Genomic_DNA"/>
</dbReference>
<accession>A0A9Q0G863</accession>
<comment type="subcellular location">
    <subcellularLocation>
        <location evidence="1">Membrane</location>
    </subcellularLocation>
</comment>
<dbReference type="Gene3D" id="3.80.10.10">
    <property type="entry name" value="Ribonuclease Inhibitor"/>
    <property type="match status" value="2"/>
</dbReference>
<evidence type="ECO:0000313" key="8">
    <source>
        <dbReference type="EMBL" id="KAJ4845007.1"/>
    </source>
</evidence>
<evidence type="ECO:0000256" key="3">
    <source>
        <dbReference type="ARBA" id="ARBA00022614"/>
    </source>
</evidence>
<dbReference type="Proteomes" id="UP001141552">
    <property type="component" value="Unassembled WGS sequence"/>
</dbReference>
<sequence>MPNLRSLSLGNCGLNGIIPEGLCQLKHLNQLSINDNDLDGMLPGCLANLTSLQTLDVSSNFLSGNISSSSLTSLTSIRYLDISSNNFQIPISLHPLFNLTKLKLFDAGSNQIYWEEETNDDYDLTPKFQLEYLNLSGHYHGGGTLPKFLYHQRSLNYIDLSHTRIFEGKFPHWLLDNNTELETLVLINNTLSGPFPSPSHPHNNFLGLDISDNLFHGQIPAEIRTYFPKLSFLKVNKNSLNGSIPSSIGRIAGANT</sequence>
<organism evidence="8 9">
    <name type="scientific">Turnera subulata</name>
    <dbReference type="NCBI Taxonomy" id="218843"/>
    <lineage>
        <taxon>Eukaryota</taxon>
        <taxon>Viridiplantae</taxon>
        <taxon>Streptophyta</taxon>
        <taxon>Embryophyta</taxon>
        <taxon>Tracheophyta</taxon>
        <taxon>Spermatophyta</taxon>
        <taxon>Magnoliopsida</taxon>
        <taxon>eudicotyledons</taxon>
        <taxon>Gunneridae</taxon>
        <taxon>Pentapetalae</taxon>
        <taxon>rosids</taxon>
        <taxon>fabids</taxon>
        <taxon>Malpighiales</taxon>
        <taxon>Passifloraceae</taxon>
        <taxon>Turnera</taxon>
    </lineage>
</organism>
<keyword evidence="4" id="KW-0732">Signal</keyword>
<reference evidence="8" key="2">
    <citation type="journal article" date="2023" name="Plants (Basel)">
        <title>Annotation of the Turnera subulata (Passifloraceae) Draft Genome Reveals the S-Locus Evolved after the Divergence of Turneroideae from Passifloroideae in a Stepwise Manner.</title>
        <authorList>
            <person name="Henning P.M."/>
            <person name="Roalson E.H."/>
            <person name="Mir W."/>
            <person name="McCubbin A.G."/>
            <person name="Shore J.S."/>
        </authorList>
    </citation>
    <scope>NUCLEOTIDE SEQUENCE</scope>
    <source>
        <strain evidence="8">F60SS</strain>
    </source>
</reference>
<dbReference type="Pfam" id="PF00560">
    <property type="entry name" value="LRR_1"/>
    <property type="match status" value="1"/>
</dbReference>
<keyword evidence="5" id="KW-0677">Repeat</keyword>
<dbReference type="PANTHER" id="PTHR48062">
    <property type="entry name" value="RECEPTOR-LIKE PROTEIN 14"/>
    <property type="match status" value="1"/>
</dbReference>
<dbReference type="InterPro" id="IPR051502">
    <property type="entry name" value="RLP_Defense_Trigger"/>
</dbReference>
<evidence type="ECO:0000256" key="1">
    <source>
        <dbReference type="ARBA" id="ARBA00004370"/>
    </source>
</evidence>
<dbReference type="GO" id="GO:0016020">
    <property type="term" value="C:membrane"/>
    <property type="evidence" value="ECO:0007669"/>
    <property type="project" value="UniProtKB-SubCell"/>
</dbReference>
<dbReference type="Pfam" id="PF13855">
    <property type="entry name" value="LRR_8"/>
    <property type="match status" value="1"/>
</dbReference>
<evidence type="ECO:0000313" key="9">
    <source>
        <dbReference type="Proteomes" id="UP001141552"/>
    </source>
</evidence>
<dbReference type="FunFam" id="3.80.10.10:FF:000041">
    <property type="entry name" value="LRR receptor-like serine/threonine-protein kinase ERECTA"/>
    <property type="match status" value="1"/>
</dbReference>
<dbReference type="PANTHER" id="PTHR48062:SF21">
    <property type="entry name" value="RECEPTOR-LIKE PROTEIN 12"/>
    <property type="match status" value="1"/>
</dbReference>
<evidence type="ECO:0000256" key="2">
    <source>
        <dbReference type="ARBA" id="ARBA00009592"/>
    </source>
</evidence>
<evidence type="ECO:0000256" key="6">
    <source>
        <dbReference type="ARBA" id="ARBA00023136"/>
    </source>
</evidence>
<keyword evidence="6" id="KW-0472">Membrane</keyword>
<keyword evidence="3" id="KW-0433">Leucine-rich repeat</keyword>
<comment type="caution">
    <text evidence="8">The sequence shown here is derived from an EMBL/GenBank/DDBJ whole genome shotgun (WGS) entry which is preliminary data.</text>
</comment>
<keyword evidence="9" id="KW-1185">Reference proteome</keyword>